<evidence type="ECO:0000313" key="2">
    <source>
        <dbReference type="EnsemblPlants" id="PAC:32936625.CDS.1"/>
    </source>
</evidence>
<name>A0A2K1L499_PHYPA</name>
<accession>A0A2K1L499</accession>
<dbReference type="PaxDb" id="3218-PP1S76_63V6.1"/>
<dbReference type="Gramene" id="Pp3c2_34649V3.1">
    <property type="protein sequence ID" value="PAC:32936625.CDS.1"/>
    <property type="gene ID" value="Pp3c2_34649"/>
</dbReference>
<reference evidence="2" key="3">
    <citation type="submission" date="2020-12" db="UniProtKB">
        <authorList>
            <consortium name="EnsemblPlants"/>
        </authorList>
    </citation>
    <scope>IDENTIFICATION</scope>
</reference>
<dbReference type="AlphaFoldDB" id="A0A2K1L499"/>
<organism evidence="1">
    <name type="scientific">Physcomitrium patens</name>
    <name type="common">Spreading-leaved earth moss</name>
    <name type="synonym">Physcomitrella patens</name>
    <dbReference type="NCBI Taxonomy" id="3218"/>
    <lineage>
        <taxon>Eukaryota</taxon>
        <taxon>Viridiplantae</taxon>
        <taxon>Streptophyta</taxon>
        <taxon>Embryophyta</taxon>
        <taxon>Bryophyta</taxon>
        <taxon>Bryophytina</taxon>
        <taxon>Bryopsida</taxon>
        <taxon>Funariidae</taxon>
        <taxon>Funariales</taxon>
        <taxon>Funariaceae</taxon>
        <taxon>Physcomitrium</taxon>
    </lineage>
</organism>
<sequence>MDLGLHSAEITISSPYCLSGFITSDDDWTLPGGLHMEMESQPESTTRSWTAWQRTFVMLHHLLQKRKSAAEGYRSYLTHSSVSSFPATTQTTTEKRGRGDVTKARQADELCTIVEACKTLLLVASVTDPTSASCENVSWFGPLTAHSKPVKIFSG</sequence>
<reference evidence="1 3" key="1">
    <citation type="journal article" date="2008" name="Science">
        <title>The Physcomitrella genome reveals evolutionary insights into the conquest of land by plants.</title>
        <authorList>
            <person name="Rensing S."/>
            <person name="Lang D."/>
            <person name="Zimmer A."/>
            <person name="Terry A."/>
            <person name="Salamov A."/>
            <person name="Shapiro H."/>
            <person name="Nishiyama T."/>
            <person name="Perroud P.-F."/>
            <person name="Lindquist E."/>
            <person name="Kamisugi Y."/>
            <person name="Tanahashi T."/>
            <person name="Sakakibara K."/>
            <person name="Fujita T."/>
            <person name="Oishi K."/>
            <person name="Shin-I T."/>
            <person name="Kuroki Y."/>
            <person name="Toyoda A."/>
            <person name="Suzuki Y."/>
            <person name="Hashimoto A."/>
            <person name="Yamaguchi K."/>
            <person name="Sugano A."/>
            <person name="Kohara Y."/>
            <person name="Fujiyama A."/>
            <person name="Anterola A."/>
            <person name="Aoki S."/>
            <person name="Ashton N."/>
            <person name="Barbazuk W.B."/>
            <person name="Barker E."/>
            <person name="Bennetzen J."/>
            <person name="Bezanilla M."/>
            <person name="Blankenship R."/>
            <person name="Cho S.H."/>
            <person name="Dutcher S."/>
            <person name="Estelle M."/>
            <person name="Fawcett J.A."/>
            <person name="Gundlach H."/>
            <person name="Hanada K."/>
            <person name="Heyl A."/>
            <person name="Hicks K.A."/>
            <person name="Hugh J."/>
            <person name="Lohr M."/>
            <person name="Mayer K."/>
            <person name="Melkozernov A."/>
            <person name="Murata T."/>
            <person name="Nelson D."/>
            <person name="Pils B."/>
            <person name="Prigge M."/>
            <person name="Reiss B."/>
            <person name="Renner T."/>
            <person name="Rombauts S."/>
            <person name="Rushton P."/>
            <person name="Sanderfoot A."/>
            <person name="Schween G."/>
            <person name="Shiu S.-H."/>
            <person name="Stueber K."/>
            <person name="Theodoulou F.L."/>
            <person name="Tu H."/>
            <person name="Van de Peer Y."/>
            <person name="Verrier P.J."/>
            <person name="Waters E."/>
            <person name="Wood A."/>
            <person name="Yang L."/>
            <person name="Cove D."/>
            <person name="Cuming A."/>
            <person name="Hasebe M."/>
            <person name="Lucas S."/>
            <person name="Mishler D.B."/>
            <person name="Reski R."/>
            <person name="Grigoriev I."/>
            <person name="Quatrano R.S."/>
            <person name="Boore J.L."/>
        </authorList>
    </citation>
    <scope>NUCLEOTIDE SEQUENCE [LARGE SCALE GENOMIC DNA]</scope>
    <source>
        <strain evidence="2 3">cv. Gransden 2004</strain>
    </source>
</reference>
<gene>
    <name evidence="1" type="ORF">PHYPA_003640</name>
</gene>
<dbReference type="EnsemblPlants" id="Pp3c2_34649V3.1">
    <property type="protein sequence ID" value="PAC:32936625.CDS.1"/>
    <property type="gene ID" value="Pp3c2_34649"/>
</dbReference>
<dbReference type="EMBL" id="ABEU02000002">
    <property type="protein sequence ID" value="PNR60847.1"/>
    <property type="molecule type" value="Genomic_DNA"/>
</dbReference>
<evidence type="ECO:0000313" key="3">
    <source>
        <dbReference type="Proteomes" id="UP000006727"/>
    </source>
</evidence>
<protein>
    <submittedName>
        <fullName evidence="1 2">Uncharacterized protein</fullName>
    </submittedName>
</protein>
<reference evidence="1 3" key="2">
    <citation type="journal article" date="2018" name="Plant J.">
        <title>The Physcomitrella patens chromosome-scale assembly reveals moss genome structure and evolution.</title>
        <authorList>
            <person name="Lang D."/>
            <person name="Ullrich K.K."/>
            <person name="Murat F."/>
            <person name="Fuchs J."/>
            <person name="Jenkins J."/>
            <person name="Haas F.B."/>
            <person name="Piednoel M."/>
            <person name="Gundlach H."/>
            <person name="Van Bel M."/>
            <person name="Meyberg R."/>
            <person name="Vives C."/>
            <person name="Morata J."/>
            <person name="Symeonidi A."/>
            <person name="Hiss M."/>
            <person name="Muchero W."/>
            <person name="Kamisugi Y."/>
            <person name="Saleh O."/>
            <person name="Blanc G."/>
            <person name="Decker E.L."/>
            <person name="van Gessel N."/>
            <person name="Grimwood J."/>
            <person name="Hayes R.D."/>
            <person name="Graham S.W."/>
            <person name="Gunter L.E."/>
            <person name="McDaniel S.F."/>
            <person name="Hoernstein S.N.W."/>
            <person name="Larsson A."/>
            <person name="Li F.W."/>
            <person name="Perroud P.F."/>
            <person name="Phillips J."/>
            <person name="Ranjan P."/>
            <person name="Rokshar D.S."/>
            <person name="Rothfels C.J."/>
            <person name="Schneider L."/>
            <person name="Shu S."/>
            <person name="Stevenson D.W."/>
            <person name="Thummler F."/>
            <person name="Tillich M."/>
            <person name="Villarreal Aguilar J.C."/>
            <person name="Widiez T."/>
            <person name="Wong G.K."/>
            <person name="Wymore A."/>
            <person name="Zhang Y."/>
            <person name="Zimmer A.D."/>
            <person name="Quatrano R.S."/>
            <person name="Mayer K.F.X."/>
            <person name="Goodstein D."/>
            <person name="Casacuberta J.M."/>
            <person name="Vandepoele K."/>
            <person name="Reski R."/>
            <person name="Cuming A.C."/>
            <person name="Tuskan G.A."/>
            <person name="Maumus F."/>
            <person name="Salse J."/>
            <person name="Schmutz J."/>
            <person name="Rensing S.A."/>
        </authorList>
    </citation>
    <scope>NUCLEOTIDE SEQUENCE [LARGE SCALE GENOMIC DNA]</scope>
    <source>
        <strain evidence="2 3">cv. Gransden 2004</strain>
    </source>
</reference>
<evidence type="ECO:0000313" key="1">
    <source>
        <dbReference type="EMBL" id="PNR60847.1"/>
    </source>
</evidence>
<dbReference type="InParanoid" id="A0A2K1L499"/>
<proteinExistence type="predicted"/>
<keyword evidence="3" id="KW-1185">Reference proteome</keyword>
<dbReference type="Proteomes" id="UP000006727">
    <property type="component" value="Chromosome 2"/>
</dbReference>